<feature type="domain" description="N-acetylmuramoyl-L-alanine amidase" evidence="13">
    <location>
        <begin position="31"/>
        <end position="179"/>
    </location>
</feature>
<dbReference type="NCBIfam" id="NF008758">
    <property type="entry name" value="PRK11789.1"/>
    <property type="match status" value="1"/>
</dbReference>
<comment type="catalytic activity">
    <reaction evidence="1">
        <text>Hydrolyzes the link between N-acetylmuramoyl residues and L-amino acid residues in certain cell-wall glycopeptides.</text>
        <dbReference type="EC" id="3.5.1.28"/>
    </reaction>
</comment>
<evidence type="ECO:0000256" key="4">
    <source>
        <dbReference type="ARBA" id="ARBA00007553"/>
    </source>
</evidence>
<evidence type="ECO:0000256" key="11">
    <source>
        <dbReference type="ARBA" id="ARBA00039257"/>
    </source>
</evidence>
<keyword evidence="7" id="KW-0479">Metal-binding</keyword>
<dbReference type="RefSeq" id="WP_034372656.1">
    <property type="nucleotide sequence ID" value="NZ_AWOR01000063.1"/>
</dbReference>
<proteinExistence type="inferred from homology"/>
<dbReference type="GO" id="GO:0009254">
    <property type="term" value="P:peptidoglycan turnover"/>
    <property type="evidence" value="ECO:0007669"/>
    <property type="project" value="TreeGrafter"/>
</dbReference>
<dbReference type="GO" id="GO:0008745">
    <property type="term" value="F:N-acetylmuramoyl-L-alanine amidase activity"/>
    <property type="evidence" value="ECO:0007669"/>
    <property type="project" value="UniProtKB-EC"/>
</dbReference>
<sequence length="212" mass="23468">MSDPAPHAPSLPLPQQPWQAGWYGAARHLRSPNFGPRPGDAQIDLVIVHSISLPPGQYGTGAVQQLFTNQLDWDAHPYYQGIRGLEVSSHFFITRHGEIWQFVSCDDRAWHAGVSQWRGRERCNDDSIGIELEGLEGLSFEAAQYQALQQLCIAIAAHYPVHYIAGHEHVAPGRKQDPGPGFDWQWLQQQLGSTDGTRSWEFPPSPAASGAA</sequence>
<dbReference type="InterPro" id="IPR002502">
    <property type="entry name" value="Amidase_domain"/>
</dbReference>
<evidence type="ECO:0000256" key="2">
    <source>
        <dbReference type="ARBA" id="ARBA00001947"/>
    </source>
</evidence>
<organism evidence="14 15">
    <name type="scientific">Comamonas testosteroni</name>
    <name type="common">Pseudomonas testosteroni</name>
    <dbReference type="NCBI Taxonomy" id="285"/>
    <lineage>
        <taxon>Bacteria</taxon>
        <taxon>Pseudomonadati</taxon>
        <taxon>Pseudomonadota</taxon>
        <taxon>Betaproteobacteria</taxon>
        <taxon>Burkholderiales</taxon>
        <taxon>Comamonadaceae</taxon>
        <taxon>Comamonas</taxon>
    </lineage>
</organism>
<comment type="subcellular location">
    <subcellularLocation>
        <location evidence="3">Cytoplasm</location>
    </subcellularLocation>
</comment>
<dbReference type="Pfam" id="PF01510">
    <property type="entry name" value="Amidase_2"/>
    <property type="match status" value="1"/>
</dbReference>
<dbReference type="SUPFAM" id="SSF55846">
    <property type="entry name" value="N-acetylmuramoyl-L-alanine amidase-like"/>
    <property type="match status" value="1"/>
</dbReference>
<evidence type="ECO:0000313" key="14">
    <source>
        <dbReference type="EMBL" id="KGH27196.1"/>
    </source>
</evidence>
<evidence type="ECO:0000313" key="15">
    <source>
        <dbReference type="Proteomes" id="UP000029553"/>
    </source>
</evidence>
<dbReference type="CDD" id="cd06583">
    <property type="entry name" value="PGRP"/>
    <property type="match status" value="1"/>
</dbReference>
<keyword evidence="8" id="KW-0378">Hydrolase</keyword>
<dbReference type="AlphaFoldDB" id="A0A096FA03"/>
<reference evidence="14 15" key="1">
    <citation type="submission" date="2013-09" db="EMBL/GenBank/DDBJ databases">
        <title>High correlation between genotypes and phenotypes of environmental bacteria Comamonas testosteroni strains.</title>
        <authorList>
            <person name="Liu L."/>
            <person name="Zhu W."/>
            <person name="Xia X."/>
            <person name="Xu B."/>
            <person name="Luo M."/>
            <person name="Wang G."/>
        </authorList>
    </citation>
    <scope>NUCLEOTIDE SEQUENCE [LARGE SCALE GENOMIC DNA]</scope>
    <source>
        <strain evidence="14 15">JL40</strain>
    </source>
</reference>
<evidence type="ECO:0000256" key="7">
    <source>
        <dbReference type="ARBA" id="ARBA00022723"/>
    </source>
</evidence>
<evidence type="ECO:0000259" key="13">
    <source>
        <dbReference type="SMART" id="SM00644"/>
    </source>
</evidence>
<accession>A0A096FA03</accession>
<evidence type="ECO:0000256" key="8">
    <source>
        <dbReference type="ARBA" id="ARBA00022801"/>
    </source>
</evidence>
<dbReference type="PANTHER" id="PTHR30417:SF4">
    <property type="entry name" value="1,6-ANHYDRO-N-ACETYLMURAMYL-L-ALANINE AMIDASE AMPD"/>
    <property type="match status" value="1"/>
</dbReference>
<comment type="caution">
    <text evidence="14">The sequence shown here is derived from an EMBL/GenBank/DDBJ whole genome shotgun (WGS) entry which is preliminary data.</text>
</comment>
<evidence type="ECO:0000256" key="9">
    <source>
        <dbReference type="ARBA" id="ARBA00022833"/>
    </source>
</evidence>
<dbReference type="GO" id="GO:0046872">
    <property type="term" value="F:metal ion binding"/>
    <property type="evidence" value="ECO:0007669"/>
    <property type="project" value="UniProtKB-KW"/>
</dbReference>
<dbReference type="SMART" id="SM00644">
    <property type="entry name" value="Ami_2"/>
    <property type="match status" value="1"/>
</dbReference>
<evidence type="ECO:0000256" key="12">
    <source>
        <dbReference type="ARBA" id="ARBA00042615"/>
    </source>
</evidence>
<dbReference type="Gene3D" id="3.40.80.10">
    <property type="entry name" value="Peptidoglycan recognition protein-like"/>
    <property type="match status" value="1"/>
</dbReference>
<dbReference type="GO" id="GO:0005737">
    <property type="term" value="C:cytoplasm"/>
    <property type="evidence" value="ECO:0007669"/>
    <property type="project" value="UniProtKB-SubCell"/>
</dbReference>
<gene>
    <name evidence="14" type="ORF">P353_19130</name>
</gene>
<protein>
    <recommendedName>
        <fullName evidence="11">1,6-anhydro-N-acetylmuramyl-L-alanine amidase AmpD</fullName>
        <ecNumber evidence="5">3.5.1.28</ecNumber>
    </recommendedName>
    <alternativeName>
        <fullName evidence="12">N-acetylmuramoyl-L-alanine amidase</fullName>
    </alternativeName>
</protein>
<dbReference type="GO" id="GO:0071555">
    <property type="term" value="P:cell wall organization"/>
    <property type="evidence" value="ECO:0007669"/>
    <property type="project" value="UniProtKB-KW"/>
</dbReference>
<evidence type="ECO:0000256" key="1">
    <source>
        <dbReference type="ARBA" id="ARBA00001561"/>
    </source>
</evidence>
<evidence type="ECO:0000256" key="6">
    <source>
        <dbReference type="ARBA" id="ARBA00022490"/>
    </source>
</evidence>
<dbReference type="InterPro" id="IPR036505">
    <property type="entry name" value="Amidase/PGRP_sf"/>
</dbReference>
<name>A0A096FA03_COMTE</name>
<dbReference type="EC" id="3.5.1.28" evidence="5"/>
<comment type="cofactor">
    <cofactor evidence="2">
        <name>Zn(2+)</name>
        <dbReference type="ChEBI" id="CHEBI:29105"/>
    </cofactor>
</comment>
<dbReference type="Proteomes" id="UP000029553">
    <property type="component" value="Unassembled WGS sequence"/>
</dbReference>
<evidence type="ECO:0000256" key="3">
    <source>
        <dbReference type="ARBA" id="ARBA00004496"/>
    </source>
</evidence>
<evidence type="ECO:0000256" key="10">
    <source>
        <dbReference type="ARBA" id="ARBA00023316"/>
    </source>
</evidence>
<evidence type="ECO:0000256" key="5">
    <source>
        <dbReference type="ARBA" id="ARBA00011901"/>
    </source>
</evidence>
<dbReference type="GO" id="GO:0009253">
    <property type="term" value="P:peptidoglycan catabolic process"/>
    <property type="evidence" value="ECO:0007669"/>
    <property type="project" value="InterPro"/>
</dbReference>
<keyword evidence="9" id="KW-0862">Zinc</keyword>
<keyword evidence="10" id="KW-0961">Cell wall biogenesis/degradation</keyword>
<dbReference type="PANTHER" id="PTHR30417">
    <property type="entry name" value="N-ACETYLMURAMOYL-L-ALANINE AMIDASE AMID"/>
    <property type="match status" value="1"/>
</dbReference>
<keyword evidence="6" id="KW-0963">Cytoplasm</keyword>
<dbReference type="EMBL" id="AWOR01000063">
    <property type="protein sequence ID" value="KGH27196.1"/>
    <property type="molecule type" value="Genomic_DNA"/>
</dbReference>
<comment type="similarity">
    <text evidence="4">Belongs to the N-acetylmuramoyl-L-alanine amidase 2 family.</text>
</comment>
<dbReference type="InterPro" id="IPR051206">
    <property type="entry name" value="NAMLAA_amidase_2"/>
</dbReference>